<dbReference type="InterPro" id="IPR052119">
    <property type="entry name" value="ElonginBC-PRC2_ViralRestrict"/>
</dbReference>
<protein>
    <recommendedName>
        <fullName evidence="4">SUMO interacting motifs containing 1</fullName>
    </recommendedName>
</protein>
<organism evidence="2 3">
    <name type="scientific">Vombatus ursinus</name>
    <name type="common">Common wombat</name>
    <dbReference type="NCBI Taxonomy" id="29139"/>
    <lineage>
        <taxon>Eukaryota</taxon>
        <taxon>Metazoa</taxon>
        <taxon>Chordata</taxon>
        <taxon>Craniata</taxon>
        <taxon>Vertebrata</taxon>
        <taxon>Euteleostomi</taxon>
        <taxon>Mammalia</taxon>
        <taxon>Metatheria</taxon>
        <taxon>Diprotodontia</taxon>
        <taxon>Vombatidae</taxon>
        <taxon>Vombatus</taxon>
    </lineage>
</organism>
<dbReference type="AlphaFoldDB" id="A0A4X2JZX5"/>
<dbReference type="OMA" id="WTANDDI"/>
<reference evidence="2" key="3">
    <citation type="submission" date="2025-09" db="UniProtKB">
        <authorList>
            <consortium name="Ensembl"/>
        </authorList>
    </citation>
    <scope>IDENTIFICATION</scope>
</reference>
<sequence>RLETMGDPIVISDDSDSEWSSDHVLRRRPQATDPNPVPSRCRRVPTPEVSSTSGMMPSPVPFASGLSPEASFAGQDVDLAPGTSRPSHMITLTDNPGKSAALGGSGASSSGHLTQVPSVPGSFYEELFDDSEEQVSADGKPEPIPPSRVQRVINTIEANFPEATVQCLGDLVTPRFYPPREILSHVIREILLSPHVGTLLDETLKLLTKIQELHPASITQVEWDWQLLTFVMQERDKELPGQIFFLRYVLQTMEDDFQEALKHPADKMPATLANAMLSCYKQSGNIRDIITWIIGTLSGPGFPLVDRFPQTAPDTDKARAPRKNNNQIIVLYLQKMLALAVEVDRTPTCSSNKIAEMLFGFVLNIPERDQREAFFTTMENHLLRCKVLEILMLHSCSKPTTLPLSFAQILYFLSNATSMYHQTEDSEWESWDEFLEHLHFLLISYQQVVTDHLRVPMGERKEKSRRLAPQTHPDDDISALDVELQVEEFRGRMARVVGGIMPLQIQEKLFLLKLLFLQH</sequence>
<dbReference type="PANTHER" id="PTHR23187">
    <property type="entry name" value="FLJ44216 PROTEIN-RELATED"/>
    <property type="match status" value="1"/>
</dbReference>
<evidence type="ECO:0008006" key="4">
    <source>
        <dbReference type="Google" id="ProtNLM"/>
    </source>
</evidence>
<reference evidence="3" key="1">
    <citation type="submission" date="2018-12" db="EMBL/GenBank/DDBJ databases">
        <authorList>
            <person name="Yazar S."/>
        </authorList>
    </citation>
    <scope>NUCLEOTIDE SEQUENCE [LARGE SCALE GENOMIC DNA]</scope>
</reference>
<accession>A0A4X2JZX5</accession>
<dbReference type="GeneTree" id="ENSGT00940000153451"/>
<proteinExistence type="predicted"/>
<dbReference type="Proteomes" id="UP000314987">
    <property type="component" value="Unassembled WGS sequence"/>
</dbReference>
<dbReference type="GO" id="GO:0032184">
    <property type="term" value="F:SUMO polymer binding"/>
    <property type="evidence" value="ECO:0007669"/>
    <property type="project" value="TreeGrafter"/>
</dbReference>
<keyword evidence="3" id="KW-1185">Reference proteome</keyword>
<evidence type="ECO:0000313" key="2">
    <source>
        <dbReference type="Ensembl" id="ENSVURP00010002505.1"/>
    </source>
</evidence>
<dbReference type="PANTHER" id="PTHR23187:SF3">
    <property type="entry name" value="SUMO-INTERACTING MOTIF-CONTAINING PROTEIN 1"/>
    <property type="match status" value="1"/>
</dbReference>
<dbReference type="STRING" id="29139.ENSVURP00010002505"/>
<evidence type="ECO:0000313" key="3">
    <source>
        <dbReference type="Proteomes" id="UP000314987"/>
    </source>
</evidence>
<feature type="region of interest" description="Disordered" evidence="1">
    <location>
        <begin position="1"/>
        <end position="69"/>
    </location>
</feature>
<name>A0A4X2JZX5_VOMUR</name>
<dbReference type="Ensembl" id="ENSVURT00010002844.1">
    <property type="protein sequence ID" value="ENSVURP00010002505.1"/>
    <property type="gene ID" value="ENSVURG00010002045.1"/>
</dbReference>
<evidence type="ECO:0000256" key="1">
    <source>
        <dbReference type="SAM" id="MobiDB-lite"/>
    </source>
</evidence>
<reference evidence="2" key="2">
    <citation type="submission" date="2025-08" db="UniProtKB">
        <authorList>
            <consortium name="Ensembl"/>
        </authorList>
    </citation>
    <scope>IDENTIFICATION</scope>
</reference>